<comment type="caution">
    <text evidence="2">The sequence shown here is derived from an EMBL/GenBank/DDBJ whole genome shotgun (WGS) entry which is preliminary data.</text>
</comment>
<reference evidence="2" key="1">
    <citation type="submission" date="2023-03" db="EMBL/GenBank/DDBJ databases">
        <title>Massive genome expansion in bonnet fungi (Mycena s.s.) driven by repeated elements and novel gene families across ecological guilds.</title>
        <authorList>
            <consortium name="Lawrence Berkeley National Laboratory"/>
            <person name="Harder C.B."/>
            <person name="Miyauchi S."/>
            <person name="Viragh M."/>
            <person name="Kuo A."/>
            <person name="Thoen E."/>
            <person name="Andreopoulos B."/>
            <person name="Lu D."/>
            <person name="Skrede I."/>
            <person name="Drula E."/>
            <person name="Henrissat B."/>
            <person name="Morin E."/>
            <person name="Kohler A."/>
            <person name="Barry K."/>
            <person name="LaButti K."/>
            <person name="Morin E."/>
            <person name="Salamov A."/>
            <person name="Lipzen A."/>
            <person name="Mereny Z."/>
            <person name="Hegedus B."/>
            <person name="Baldrian P."/>
            <person name="Stursova M."/>
            <person name="Weitz H."/>
            <person name="Taylor A."/>
            <person name="Grigoriev I.V."/>
            <person name="Nagy L.G."/>
            <person name="Martin F."/>
            <person name="Kauserud H."/>
        </authorList>
    </citation>
    <scope>NUCLEOTIDE SEQUENCE</scope>
    <source>
        <strain evidence="2">CBHHK002</strain>
    </source>
</reference>
<evidence type="ECO:0000313" key="2">
    <source>
        <dbReference type="EMBL" id="KAJ7346090.1"/>
    </source>
</evidence>
<feature type="region of interest" description="Disordered" evidence="1">
    <location>
        <begin position="32"/>
        <end position="79"/>
    </location>
</feature>
<name>A0AAD6ZYQ2_9AGAR</name>
<dbReference type="EMBL" id="JARIHO010000021">
    <property type="protein sequence ID" value="KAJ7346090.1"/>
    <property type="molecule type" value="Genomic_DNA"/>
</dbReference>
<sequence>MTEDSWGGGVSYRKGTRVPRCTKRELEERRWIGASRRERGRVAGQKRSEAGDWEEESRESCGGGRETEGNGNGGRWEEHMTPVPDVLAIRVELYWDGRRKRAGVRPSLSRSECIGVQKAASGRGGSREKEQGTGDEREPMLRERLDRRMRREGGGRGGMWKGGQGSCAPTAIRGEIIRAGRAPTGHRACQCRAVPTRVAGHGQCAIARWFGKERRDEEGGRGRQERVKAEMGYEKGRVRCAEMGQSEEGLGMGRDKHQCTGVREMSVPDTKQHDRRLRRESNQLKAAILRRA</sequence>
<dbReference type="AlphaFoldDB" id="A0AAD6ZYQ2"/>
<feature type="compositionally biased region" description="Basic and acidic residues" evidence="1">
    <location>
        <begin position="125"/>
        <end position="142"/>
    </location>
</feature>
<proteinExistence type="predicted"/>
<accession>A0AAD6ZYQ2</accession>
<protein>
    <submittedName>
        <fullName evidence="2">Uncharacterized protein</fullName>
    </submittedName>
</protein>
<keyword evidence="3" id="KW-1185">Reference proteome</keyword>
<evidence type="ECO:0000256" key="1">
    <source>
        <dbReference type="SAM" id="MobiDB-lite"/>
    </source>
</evidence>
<gene>
    <name evidence="2" type="ORF">DFH08DRAFT_1007927</name>
</gene>
<feature type="region of interest" description="Disordered" evidence="1">
    <location>
        <begin position="244"/>
        <end position="292"/>
    </location>
</feature>
<evidence type="ECO:0000313" key="3">
    <source>
        <dbReference type="Proteomes" id="UP001218218"/>
    </source>
</evidence>
<feature type="compositionally biased region" description="Basic and acidic residues" evidence="1">
    <location>
        <begin position="32"/>
        <end position="50"/>
    </location>
</feature>
<dbReference type="Proteomes" id="UP001218218">
    <property type="component" value="Unassembled WGS sequence"/>
</dbReference>
<organism evidence="2 3">
    <name type="scientific">Mycena albidolilacea</name>
    <dbReference type="NCBI Taxonomy" id="1033008"/>
    <lineage>
        <taxon>Eukaryota</taxon>
        <taxon>Fungi</taxon>
        <taxon>Dikarya</taxon>
        <taxon>Basidiomycota</taxon>
        <taxon>Agaricomycotina</taxon>
        <taxon>Agaricomycetes</taxon>
        <taxon>Agaricomycetidae</taxon>
        <taxon>Agaricales</taxon>
        <taxon>Marasmiineae</taxon>
        <taxon>Mycenaceae</taxon>
        <taxon>Mycena</taxon>
    </lineage>
</organism>
<feature type="region of interest" description="Disordered" evidence="1">
    <location>
        <begin position="114"/>
        <end position="142"/>
    </location>
</feature>